<evidence type="ECO:0000256" key="7">
    <source>
        <dbReference type="ARBA" id="ARBA00023136"/>
    </source>
</evidence>
<feature type="transmembrane region" description="Helical" evidence="8">
    <location>
        <begin position="196"/>
        <end position="220"/>
    </location>
</feature>
<evidence type="ECO:0000256" key="6">
    <source>
        <dbReference type="ARBA" id="ARBA00022989"/>
    </source>
</evidence>
<dbReference type="InterPro" id="IPR038665">
    <property type="entry name" value="Voltage-dep_anion_channel_sf"/>
</dbReference>
<dbReference type="PANTHER" id="PTHR31686">
    <property type="match status" value="1"/>
</dbReference>
<feature type="transmembrane region" description="Helical" evidence="8">
    <location>
        <begin position="304"/>
        <end position="323"/>
    </location>
</feature>
<feature type="transmembrane region" description="Helical" evidence="8">
    <location>
        <begin position="62"/>
        <end position="80"/>
    </location>
</feature>
<feature type="transmembrane region" description="Helical" evidence="8">
    <location>
        <begin position="128"/>
        <end position="150"/>
    </location>
</feature>
<feature type="transmembrane region" description="Helical" evidence="8">
    <location>
        <begin position="101"/>
        <end position="122"/>
    </location>
</feature>
<name>A0A916J4U2_9PROT</name>
<dbReference type="InterPro" id="IPR051629">
    <property type="entry name" value="Sulfite_efflux_TDT"/>
</dbReference>
<gene>
    <name evidence="9" type="ORF">GTOL_10364</name>
</gene>
<feature type="transmembrane region" description="Helical" evidence="8">
    <location>
        <begin position="329"/>
        <end position="358"/>
    </location>
</feature>
<keyword evidence="7 8" id="KW-0472">Membrane</keyword>
<keyword evidence="10" id="KW-1185">Reference proteome</keyword>
<comment type="similarity">
    <text evidence="2">Belongs to the tellurite-resistance/dicarboxylate transporter (TDT) family.</text>
</comment>
<dbReference type="CDD" id="cd09319">
    <property type="entry name" value="TDT_like_1"/>
    <property type="match status" value="1"/>
</dbReference>
<keyword evidence="6 8" id="KW-1133">Transmembrane helix</keyword>
<evidence type="ECO:0000256" key="8">
    <source>
        <dbReference type="SAM" id="Phobius"/>
    </source>
</evidence>
<keyword evidence="5 8" id="KW-0812">Transmembrane</keyword>
<accession>A0A916J4U2</accession>
<evidence type="ECO:0000256" key="2">
    <source>
        <dbReference type="ARBA" id="ARBA00008566"/>
    </source>
</evidence>
<dbReference type="GO" id="GO:0000319">
    <property type="term" value="F:sulfite transmembrane transporter activity"/>
    <property type="evidence" value="ECO:0007669"/>
    <property type="project" value="TreeGrafter"/>
</dbReference>
<feature type="transmembrane region" description="Helical" evidence="8">
    <location>
        <begin position="271"/>
        <end position="292"/>
    </location>
</feature>
<dbReference type="AlphaFoldDB" id="A0A916J4U2"/>
<evidence type="ECO:0000313" key="9">
    <source>
        <dbReference type="EMBL" id="CAG4882482.1"/>
    </source>
</evidence>
<feature type="transmembrane region" description="Helical" evidence="8">
    <location>
        <begin position="162"/>
        <end position="184"/>
    </location>
</feature>
<comment type="caution">
    <text evidence="9">The sequence shown here is derived from an EMBL/GenBank/DDBJ whole genome shotgun (WGS) entry which is preliminary data.</text>
</comment>
<keyword evidence="3" id="KW-0813">Transport</keyword>
<dbReference type="Gene3D" id="1.50.10.150">
    <property type="entry name" value="Voltage-dependent anion channel"/>
    <property type="match status" value="1"/>
</dbReference>
<evidence type="ECO:0000256" key="5">
    <source>
        <dbReference type="ARBA" id="ARBA00022692"/>
    </source>
</evidence>
<evidence type="ECO:0000256" key="1">
    <source>
        <dbReference type="ARBA" id="ARBA00004651"/>
    </source>
</evidence>
<comment type="subcellular location">
    <subcellularLocation>
        <location evidence="1">Cell membrane</location>
        <topology evidence="1">Multi-pass membrane protein</topology>
    </subcellularLocation>
</comment>
<evidence type="ECO:0000256" key="3">
    <source>
        <dbReference type="ARBA" id="ARBA00022448"/>
    </source>
</evidence>
<dbReference type="GO" id="GO:0005886">
    <property type="term" value="C:plasma membrane"/>
    <property type="evidence" value="ECO:0007669"/>
    <property type="project" value="UniProtKB-SubCell"/>
</dbReference>
<dbReference type="Proteomes" id="UP000742786">
    <property type="component" value="Unassembled WGS sequence"/>
</dbReference>
<sequence>MSIVGKIRPESETGGVEVSTLTLTPFHKVLARLSPAYFAMVMATGILSLACRLENIPALPEILLAINLAAYVILWGLTLLRIRHHPQRFLDDFGSHPRGPGFFSTVAATSVLGTQIAVQLHMAAVAQLMWWLAFTLWLVLTYAIFTALTVRRNKPTFEEGINGGWLTAVVATQSLVVFACMIMPEQGNSEAAMLGLTLLWLAGGMLYIWMISLIFYRYTFFRFHPQDLTPPYWINMGAMAISTLAGALLISVADRSPLLVSLLPFLKGMTLLFWATATWWIPMLVILGLWRYIFHKVPLTYDPLYWGAVFPLGMYAVATHRLAEAFGLPFLLIIPRLFVGVALTTWLLTFLGLLLAVATGLKPADRKRADPAIPCVAVKSQIT</sequence>
<keyword evidence="4" id="KW-1003">Cell membrane</keyword>
<dbReference type="InterPro" id="IPR004695">
    <property type="entry name" value="SLAC1/Mae1/Ssu1/TehA"/>
</dbReference>
<proteinExistence type="inferred from homology"/>
<dbReference type="PANTHER" id="PTHR31686:SF1">
    <property type="entry name" value="SULFITE EFFLUX PUMP SSU1"/>
    <property type="match status" value="1"/>
</dbReference>
<dbReference type="EMBL" id="CAJQUM010000001">
    <property type="protein sequence ID" value="CAG4882482.1"/>
    <property type="molecule type" value="Genomic_DNA"/>
</dbReference>
<reference evidence="9" key="1">
    <citation type="submission" date="2021-04" db="EMBL/GenBank/DDBJ databases">
        <authorList>
            <person name="Hornung B."/>
        </authorList>
    </citation>
    <scope>NUCLEOTIDE SEQUENCE</scope>
    <source>
        <strain evidence="9">G5G6</strain>
    </source>
</reference>
<organism evidence="9 10">
    <name type="scientific">Georgfuchsia toluolica</name>
    <dbReference type="NCBI Taxonomy" id="424218"/>
    <lineage>
        <taxon>Bacteria</taxon>
        <taxon>Pseudomonadati</taxon>
        <taxon>Pseudomonadota</taxon>
        <taxon>Betaproteobacteria</taxon>
        <taxon>Nitrosomonadales</taxon>
        <taxon>Sterolibacteriaceae</taxon>
        <taxon>Georgfuchsia</taxon>
    </lineage>
</organism>
<dbReference type="Pfam" id="PF03595">
    <property type="entry name" value="SLAC1"/>
    <property type="match status" value="1"/>
</dbReference>
<evidence type="ECO:0000313" key="10">
    <source>
        <dbReference type="Proteomes" id="UP000742786"/>
    </source>
</evidence>
<evidence type="ECO:0000256" key="4">
    <source>
        <dbReference type="ARBA" id="ARBA00022475"/>
    </source>
</evidence>
<dbReference type="RefSeq" id="WP_220634548.1">
    <property type="nucleotide sequence ID" value="NZ_CAJQUM010000001.1"/>
</dbReference>
<feature type="transmembrane region" description="Helical" evidence="8">
    <location>
        <begin position="232"/>
        <end position="251"/>
    </location>
</feature>
<feature type="transmembrane region" description="Helical" evidence="8">
    <location>
        <begin position="29"/>
        <end position="50"/>
    </location>
</feature>
<protein>
    <submittedName>
        <fullName evidence="9">C4-dicarboxylate ABC transporter</fullName>
    </submittedName>
</protein>